<dbReference type="InterPro" id="IPR003594">
    <property type="entry name" value="HATPase_dom"/>
</dbReference>
<feature type="transmembrane region" description="Helical" evidence="11">
    <location>
        <begin position="113"/>
        <end position="131"/>
    </location>
</feature>
<evidence type="ECO:0000256" key="1">
    <source>
        <dbReference type="ARBA" id="ARBA00000085"/>
    </source>
</evidence>
<evidence type="ECO:0000313" key="14">
    <source>
        <dbReference type="EMBL" id="RLP80656.1"/>
    </source>
</evidence>
<evidence type="ECO:0000256" key="3">
    <source>
        <dbReference type="ARBA" id="ARBA00012438"/>
    </source>
</evidence>
<dbReference type="PANTHER" id="PTHR45436:SF5">
    <property type="entry name" value="SENSOR HISTIDINE KINASE TRCS"/>
    <property type="match status" value="1"/>
</dbReference>
<keyword evidence="6 11" id="KW-0812">Transmembrane</keyword>
<evidence type="ECO:0000256" key="5">
    <source>
        <dbReference type="ARBA" id="ARBA00022679"/>
    </source>
</evidence>
<dbReference type="EMBL" id="RCUY01000001">
    <property type="protein sequence ID" value="RLP84441.1"/>
    <property type="molecule type" value="Genomic_DNA"/>
</dbReference>
<evidence type="ECO:0000256" key="11">
    <source>
        <dbReference type="SAM" id="Phobius"/>
    </source>
</evidence>
<dbReference type="PROSITE" id="PS50109">
    <property type="entry name" value="HIS_KIN"/>
    <property type="match status" value="1"/>
</dbReference>
<reference evidence="15 16" key="1">
    <citation type="submission" date="2018-10" db="EMBL/GenBank/DDBJ databases">
        <authorList>
            <person name="Li J."/>
        </authorList>
    </citation>
    <scope>NUCLEOTIDE SEQUENCE [LARGE SCALE GENOMIC DNA]</scope>
    <source>
        <strain evidence="15 16">JCM 11654</strain>
    </source>
</reference>
<feature type="domain" description="Histidine kinase" evidence="12">
    <location>
        <begin position="193"/>
        <end position="408"/>
    </location>
</feature>
<dbReference type="InterPro" id="IPR003660">
    <property type="entry name" value="HAMP_dom"/>
</dbReference>
<dbReference type="Pfam" id="PF02518">
    <property type="entry name" value="HATPase_c"/>
    <property type="match status" value="1"/>
</dbReference>
<evidence type="ECO:0000313" key="15">
    <source>
        <dbReference type="EMBL" id="RLP84441.1"/>
    </source>
</evidence>
<evidence type="ECO:0000259" key="12">
    <source>
        <dbReference type="PROSITE" id="PS50109"/>
    </source>
</evidence>
<dbReference type="InterPro" id="IPR036890">
    <property type="entry name" value="HATPase_C_sf"/>
</dbReference>
<dbReference type="SUPFAM" id="SSF47384">
    <property type="entry name" value="Homodimeric domain of signal transducing histidine kinase"/>
    <property type="match status" value="1"/>
</dbReference>
<dbReference type="PROSITE" id="PS50885">
    <property type="entry name" value="HAMP"/>
    <property type="match status" value="1"/>
</dbReference>
<keyword evidence="11" id="KW-0472">Membrane</keyword>
<dbReference type="SUPFAM" id="SSF158472">
    <property type="entry name" value="HAMP domain-like"/>
    <property type="match status" value="1"/>
</dbReference>
<comment type="subcellular location">
    <subcellularLocation>
        <location evidence="2">Cell membrane</location>
    </subcellularLocation>
</comment>
<dbReference type="InterPro" id="IPR003661">
    <property type="entry name" value="HisK_dim/P_dom"/>
</dbReference>
<dbReference type="Gene3D" id="3.30.565.10">
    <property type="entry name" value="Histidine kinase-like ATPase, C-terminal domain"/>
    <property type="match status" value="1"/>
</dbReference>
<keyword evidence="8 11" id="KW-1133">Transmembrane helix</keyword>
<evidence type="ECO:0000256" key="7">
    <source>
        <dbReference type="ARBA" id="ARBA00022777"/>
    </source>
</evidence>
<feature type="region of interest" description="Disordered" evidence="10">
    <location>
        <begin position="67"/>
        <end position="92"/>
    </location>
</feature>
<evidence type="ECO:0000256" key="4">
    <source>
        <dbReference type="ARBA" id="ARBA00022553"/>
    </source>
</evidence>
<evidence type="ECO:0000256" key="10">
    <source>
        <dbReference type="SAM" id="MobiDB-lite"/>
    </source>
</evidence>
<protein>
    <recommendedName>
        <fullName evidence="3">histidine kinase</fullName>
        <ecNumber evidence="3">2.7.13.3</ecNumber>
    </recommendedName>
</protein>
<feature type="transmembrane region" description="Helical" evidence="11">
    <location>
        <begin position="25"/>
        <end position="48"/>
    </location>
</feature>
<evidence type="ECO:0000256" key="2">
    <source>
        <dbReference type="ARBA" id="ARBA00004236"/>
    </source>
</evidence>
<comment type="catalytic activity">
    <reaction evidence="1">
        <text>ATP + protein L-histidine = ADP + protein N-phospho-L-histidine.</text>
        <dbReference type="EC" id="2.7.13.3"/>
    </reaction>
</comment>
<accession>A0A3L7AXY5</accession>
<dbReference type="CDD" id="cd06225">
    <property type="entry name" value="HAMP"/>
    <property type="match status" value="1"/>
</dbReference>
<dbReference type="OrthoDB" id="9786919at2"/>
<keyword evidence="5" id="KW-0808">Transferase</keyword>
<dbReference type="Pfam" id="PF00672">
    <property type="entry name" value="HAMP"/>
    <property type="match status" value="1"/>
</dbReference>
<dbReference type="Gene3D" id="1.10.287.130">
    <property type="match status" value="1"/>
</dbReference>
<dbReference type="AlphaFoldDB" id="A0A3L7AXY5"/>
<dbReference type="CDD" id="cd00082">
    <property type="entry name" value="HisKA"/>
    <property type="match status" value="1"/>
</dbReference>
<dbReference type="RefSeq" id="WP_121686937.1">
    <property type="nucleotide sequence ID" value="NZ_RCUY01000001.1"/>
</dbReference>
<evidence type="ECO:0000256" key="6">
    <source>
        <dbReference type="ARBA" id="ARBA00022692"/>
    </source>
</evidence>
<dbReference type="SUPFAM" id="SSF55874">
    <property type="entry name" value="ATPase domain of HSP90 chaperone/DNA topoisomerase II/histidine kinase"/>
    <property type="match status" value="1"/>
</dbReference>
<evidence type="ECO:0000259" key="13">
    <source>
        <dbReference type="PROSITE" id="PS50885"/>
    </source>
</evidence>
<dbReference type="SMART" id="SM00304">
    <property type="entry name" value="HAMP"/>
    <property type="match status" value="1"/>
</dbReference>
<dbReference type="GO" id="GO:0000155">
    <property type="term" value="F:phosphorelay sensor kinase activity"/>
    <property type="evidence" value="ECO:0007669"/>
    <property type="project" value="InterPro"/>
</dbReference>
<dbReference type="Gene3D" id="6.10.340.10">
    <property type="match status" value="1"/>
</dbReference>
<keyword evidence="7 15" id="KW-0418">Kinase</keyword>
<evidence type="ECO:0000313" key="16">
    <source>
        <dbReference type="Proteomes" id="UP000269438"/>
    </source>
</evidence>
<dbReference type="Proteomes" id="UP000269438">
    <property type="component" value="Unassembled WGS sequence"/>
</dbReference>
<dbReference type="InterPro" id="IPR005467">
    <property type="entry name" value="His_kinase_dom"/>
</dbReference>
<dbReference type="InterPro" id="IPR050428">
    <property type="entry name" value="TCS_sensor_his_kinase"/>
</dbReference>
<dbReference type="SMART" id="SM00388">
    <property type="entry name" value="HisKA"/>
    <property type="match status" value="1"/>
</dbReference>
<organism evidence="15 16">
    <name type="scientific">Mycetocola lacteus</name>
    <dbReference type="NCBI Taxonomy" id="76637"/>
    <lineage>
        <taxon>Bacteria</taxon>
        <taxon>Bacillati</taxon>
        <taxon>Actinomycetota</taxon>
        <taxon>Actinomycetes</taxon>
        <taxon>Micrococcales</taxon>
        <taxon>Microbacteriaceae</taxon>
        <taxon>Mycetocola</taxon>
    </lineage>
</organism>
<feature type="domain" description="HAMP" evidence="13">
    <location>
        <begin position="132"/>
        <end position="185"/>
    </location>
</feature>
<dbReference type="InterPro" id="IPR036097">
    <property type="entry name" value="HisK_dim/P_sf"/>
</dbReference>
<evidence type="ECO:0000256" key="9">
    <source>
        <dbReference type="ARBA" id="ARBA00023012"/>
    </source>
</evidence>
<dbReference type="PANTHER" id="PTHR45436">
    <property type="entry name" value="SENSOR HISTIDINE KINASE YKOH"/>
    <property type="match status" value="1"/>
</dbReference>
<dbReference type="EMBL" id="RCUY01000011">
    <property type="protein sequence ID" value="RLP80656.1"/>
    <property type="molecule type" value="Genomic_DNA"/>
</dbReference>
<keyword evidence="9" id="KW-0902">Two-component regulatory system</keyword>
<keyword evidence="16" id="KW-1185">Reference proteome</keyword>
<dbReference type="EC" id="2.7.13.3" evidence="3"/>
<evidence type="ECO:0000256" key="8">
    <source>
        <dbReference type="ARBA" id="ARBA00022989"/>
    </source>
</evidence>
<dbReference type="Pfam" id="PF00512">
    <property type="entry name" value="HisKA"/>
    <property type="match status" value="1"/>
</dbReference>
<gene>
    <name evidence="15" type="ORF">D9V34_00045</name>
    <name evidence="14" type="ORF">D9V34_12340</name>
</gene>
<name>A0A3L7AXY5_9MICO</name>
<dbReference type="GO" id="GO:0005886">
    <property type="term" value="C:plasma membrane"/>
    <property type="evidence" value="ECO:0007669"/>
    <property type="project" value="UniProtKB-SubCell"/>
</dbReference>
<comment type="caution">
    <text evidence="15">The sequence shown here is derived from an EMBL/GenBank/DDBJ whole genome shotgun (WGS) entry which is preliminary data.</text>
</comment>
<dbReference type="SMART" id="SM00387">
    <property type="entry name" value="HATPase_c"/>
    <property type="match status" value="1"/>
</dbReference>
<proteinExistence type="predicted"/>
<keyword evidence="4" id="KW-0597">Phosphoprotein</keyword>
<sequence length="420" mass="44727">MSSPAAAPKPSLLSWRPRVTARARLTIVFTSMLLGCGLLMMGALYAVMKYVPTYAITSAVTPNSFKPSDSNIAPLQTPPAQVPASPNPDDGKNGSVVVRSVHDLLSVLLESSGAILAVVVLVGGLISWIVAGRLLRPVHEITQAARKAAEGSLDHRVGLTGPRDEFSELSDTFDSMLARLERSFAEYERFAANASHELKTPLATTQALLSLAADSPESTDTRLLISQLQDTTARSVDTVTALLELAEAAHGELQTEEVDLGKLVGECALGLRAEARAHGVFVETECPVGYVVEVNRILLSRLLDNVLNNAVRHNIDGGKVTVELIRQDGIVRLIVVNSGAHLGADELERITEPFYRGAGRVRVPGQVRGNGLGLALACNIARAHGTELVVRANPDGGLILEMELPLAMAKAKSKAELARV</sequence>